<dbReference type="GO" id="GO:0015074">
    <property type="term" value="P:DNA integration"/>
    <property type="evidence" value="ECO:0007669"/>
    <property type="project" value="InterPro"/>
</dbReference>
<dbReference type="Proteomes" id="UP000003011">
    <property type="component" value="Unassembled WGS sequence"/>
</dbReference>
<dbReference type="PROSITE" id="PS51898">
    <property type="entry name" value="TYR_RECOMBINASE"/>
    <property type="match status" value="1"/>
</dbReference>
<dbReference type="Pfam" id="PF00589">
    <property type="entry name" value="Phage_integrase"/>
    <property type="match status" value="1"/>
</dbReference>
<protein>
    <recommendedName>
        <fullName evidence="2">Tyr recombinase domain-containing protein</fullName>
    </recommendedName>
</protein>
<dbReference type="Gene3D" id="1.10.443.10">
    <property type="entry name" value="Intergrase catalytic core"/>
    <property type="match status" value="1"/>
</dbReference>
<name>G5GL32_9FIRM</name>
<dbReference type="EMBL" id="ACZL01000056">
    <property type="protein sequence ID" value="EHI54561.1"/>
    <property type="molecule type" value="Genomic_DNA"/>
</dbReference>
<sequence length="334" mass="39699">MSKRIRKDPKFDGPFAPMCIEYIRFKRLQGYSFDGQIYILHSFDNFCKNYDIKDYEITEKLAFDWSMSRNGEGETYRCSRIALMRQFSIFLSERGFKTFMQPFVFRKDKIHTPYIFNKDEIKRIFQVVDNMEYSQKSIYQHKVYPMIYRMLYACGFRINEVLGLKLKDIDLNSGIVHLTQTKKNIERLVPMSDSLTKYCQSYSMELHKDHDEEFPFIFTMHSEHYGVSAIERNFRDVMWKAGIPYGGKLYGPRLHDLRHSFACHTLYRWVKNNENLLTLLPILSKYLGHSGVMSTQWYLRLTAEFYPDVTEKVNSYTGCVFPEVGGDLIEEKTY</sequence>
<organism evidence="3 4">
    <name type="scientific">Johnsonella ignava ATCC 51276</name>
    <dbReference type="NCBI Taxonomy" id="679200"/>
    <lineage>
        <taxon>Bacteria</taxon>
        <taxon>Bacillati</taxon>
        <taxon>Bacillota</taxon>
        <taxon>Clostridia</taxon>
        <taxon>Lachnospirales</taxon>
        <taxon>Lachnospiraceae</taxon>
        <taxon>Johnsonella</taxon>
    </lineage>
</organism>
<dbReference type="PANTHER" id="PTHR30349:SF64">
    <property type="entry name" value="PROPHAGE INTEGRASE INTD-RELATED"/>
    <property type="match status" value="1"/>
</dbReference>
<evidence type="ECO:0000313" key="3">
    <source>
        <dbReference type="EMBL" id="EHI54561.1"/>
    </source>
</evidence>
<dbReference type="InterPro" id="IPR002104">
    <property type="entry name" value="Integrase_catalytic"/>
</dbReference>
<dbReference type="GO" id="GO:0003677">
    <property type="term" value="F:DNA binding"/>
    <property type="evidence" value="ECO:0007669"/>
    <property type="project" value="InterPro"/>
</dbReference>
<dbReference type="InterPro" id="IPR011010">
    <property type="entry name" value="DNA_brk_join_enz"/>
</dbReference>
<feature type="domain" description="Tyr recombinase" evidence="2">
    <location>
        <begin position="111"/>
        <end position="311"/>
    </location>
</feature>
<dbReference type="OrthoDB" id="9766545at2"/>
<gene>
    <name evidence="3" type="ORF">HMPREF9333_02277</name>
</gene>
<comment type="caution">
    <text evidence="3">The sequence shown here is derived from an EMBL/GenBank/DDBJ whole genome shotgun (WGS) entry which is preliminary data.</text>
</comment>
<dbReference type="STRING" id="679200.HMPREF9333_02277"/>
<dbReference type="HOGENOM" id="CLU_027562_10_1_9"/>
<evidence type="ECO:0000259" key="2">
    <source>
        <dbReference type="PROSITE" id="PS51898"/>
    </source>
</evidence>
<accession>G5GL32</accession>
<proteinExistence type="predicted"/>
<dbReference type="AlphaFoldDB" id="G5GL32"/>
<dbReference type="eggNOG" id="COG0582">
    <property type="taxonomic scope" value="Bacteria"/>
</dbReference>
<evidence type="ECO:0000256" key="1">
    <source>
        <dbReference type="ARBA" id="ARBA00023172"/>
    </source>
</evidence>
<keyword evidence="1" id="KW-0233">DNA recombination</keyword>
<dbReference type="InterPro" id="IPR013762">
    <property type="entry name" value="Integrase-like_cat_sf"/>
</dbReference>
<dbReference type="InterPro" id="IPR050090">
    <property type="entry name" value="Tyrosine_recombinase_XerCD"/>
</dbReference>
<reference evidence="3 4" key="1">
    <citation type="submission" date="2011-08" db="EMBL/GenBank/DDBJ databases">
        <title>The Genome Sequence of Johnsonella ignava ATCC 51276.</title>
        <authorList>
            <consortium name="The Broad Institute Genome Sequencing Platform"/>
            <person name="Earl A."/>
            <person name="Ward D."/>
            <person name="Feldgarden M."/>
            <person name="Gevers D."/>
            <person name="Izard J."/>
            <person name="Blanton J.M."/>
            <person name="Baranova O.V."/>
            <person name="Dewhirst F.E."/>
            <person name="Young S.K."/>
            <person name="Zeng Q."/>
            <person name="Gargeya S."/>
            <person name="Fitzgerald M."/>
            <person name="Haas B."/>
            <person name="Abouelleil A."/>
            <person name="Alvarado L."/>
            <person name="Arachchi H.M."/>
            <person name="Berlin A."/>
            <person name="Brown A."/>
            <person name="Chapman S.B."/>
            <person name="Chen Z."/>
            <person name="Dunbar C."/>
            <person name="Freedman E."/>
            <person name="Gearin G."/>
            <person name="Gellesch M."/>
            <person name="Goldberg J."/>
            <person name="Griggs A."/>
            <person name="Gujja S."/>
            <person name="Heiman D."/>
            <person name="Howarth C."/>
            <person name="Larson L."/>
            <person name="Lui A."/>
            <person name="MacDonald P.J.P."/>
            <person name="Montmayeur A."/>
            <person name="Murphy C."/>
            <person name="Neiman D."/>
            <person name="Pearson M."/>
            <person name="Priest M."/>
            <person name="Roberts A."/>
            <person name="Saif S."/>
            <person name="Shea T."/>
            <person name="Shenoy N."/>
            <person name="Sisk P."/>
            <person name="Stolte C."/>
            <person name="Sykes S."/>
            <person name="Wortman J."/>
            <person name="Nusbaum C."/>
            <person name="Birren B."/>
        </authorList>
    </citation>
    <scope>NUCLEOTIDE SEQUENCE [LARGE SCALE GENOMIC DNA]</scope>
    <source>
        <strain evidence="3 4">ATCC 51276</strain>
    </source>
</reference>
<dbReference type="PANTHER" id="PTHR30349">
    <property type="entry name" value="PHAGE INTEGRASE-RELATED"/>
    <property type="match status" value="1"/>
</dbReference>
<dbReference type="SUPFAM" id="SSF56349">
    <property type="entry name" value="DNA breaking-rejoining enzymes"/>
    <property type="match status" value="1"/>
</dbReference>
<dbReference type="GO" id="GO:0006310">
    <property type="term" value="P:DNA recombination"/>
    <property type="evidence" value="ECO:0007669"/>
    <property type="project" value="UniProtKB-KW"/>
</dbReference>
<dbReference type="RefSeq" id="WP_005542335.1">
    <property type="nucleotide sequence ID" value="NZ_JH378847.1"/>
</dbReference>
<evidence type="ECO:0000313" key="4">
    <source>
        <dbReference type="Proteomes" id="UP000003011"/>
    </source>
</evidence>
<keyword evidence="4" id="KW-1185">Reference proteome</keyword>